<protein>
    <submittedName>
        <fullName evidence="2">Uncharacterized protein</fullName>
    </submittedName>
</protein>
<accession>A0A1T5PB60</accession>
<dbReference type="AlphaFoldDB" id="A0A1T5PB60"/>
<feature type="coiled-coil region" evidence="1">
    <location>
        <begin position="349"/>
        <end position="390"/>
    </location>
</feature>
<keyword evidence="1" id="KW-0175">Coiled coil</keyword>
<dbReference type="RefSeq" id="WP_079472778.1">
    <property type="nucleotide sequence ID" value="NZ_FUZZ01000005.1"/>
</dbReference>
<reference evidence="2 3" key="1">
    <citation type="submission" date="2017-02" db="EMBL/GenBank/DDBJ databases">
        <authorList>
            <person name="Peterson S.W."/>
        </authorList>
    </citation>
    <scope>NUCLEOTIDE SEQUENCE [LARGE SCALE GENOMIC DNA]</scope>
    <source>
        <strain evidence="2 3">DSM 18108</strain>
    </source>
</reference>
<dbReference type="STRING" id="393003.SAMN05660461_5517"/>
<organism evidence="2 3">
    <name type="scientific">Chitinophaga ginsengisegetis</name>
    <dbReference type="NCBI Taxonomy" id="393003"/>
    <lineage>
        <taxon>Bacteria</taxon>
        <taxon>Pseudomonadati</taxon>
        <taxon>Bacteroidota</taxon>
        <taxon>Chitinophagia</taxon>
        <taxon>Chitinophagales</taxon>
        <taxon>Chitinophagaceae</taxon>
        <taxon>Chitinophaga</taxon>
    </lineage>
</organism>
<dbReference type="EMBL" id="FUZZ01000005">
    <property type="protein sequence ID" value="SKD09628.1"/>
    <property type="molecule type" value="Genomic_DNA"/>
</dbReference>
<name>A0A1T5PB60_9BACT</name>
<sequence length="397" mass="44142">MHSFFRLYRLLTSIILIISGLSVKAAHVSGPGDWLAMGNTNANVSPYNFYYYKVAKINSDAHRYATTIELDIEGDANAYYMQGTYRIRINKYENTTGRFDGLEIRSISGNPSAATFYVFNDALWVRSNYQWGSIYYRTIDYLATSPINSAPFDQTVIAPVGFVASTSTYGLKCDFDNNQYYQLSYEDVQGNTTNMGKMGIGTVPAYALHTVAQGNTTRASAYLWGENYGVAVGTLNASATNYSFAVLNNANIDGSGATGGGKPLLYVRGDGNVGIGTNAPQAKLAVKGDIFAQKVKVTQSGWADFVFHPDYELPSLQEVERFIKVNKHLPEIPSEKEVEKEGLDVGEMNKKLLQKIEELTLYIIDLKKESVEQRRELEKLKDKIKNEANKPAGKYNR</sequence>
<evidence type="ECO:0000313" key="3">
    <source>
        <dbReference type="Proteomes" id="UP000190166"/>
    </source>
</evidence>
<evidence type="ECO:0000256" key="1">
    <source>
        <dbReference type="SAM" id="Coils"/>
    </source>
</evidence>
<gene>
    <name evidence="2" type="ORF">SAMN05660461_5517</name>
</gene>
<proteinExistence type="predicted"/>
<keyword evidence="3" id="KW-1185">Reference proteome</keyword>
<dbReference type="Proteomes" id="UP000190166">
    <property type="component" value="Unassembled WGS sequence"/>
</dbReference>
<evidence type="ECO:0000313" key="2">
    <source>
        <dbReference type="EMBL" id="SKD09628.1"/>
    </source>
</evidence>